<accession>A0A165J336</accession>
<dbReference type="AlphaFoldDB" id="A0A165J336"/>
<organism evidence="1 2">
    <name type="scientific">Calocera cornea HHB12733</name>
    <dbReference type="NCBI Taxonomy" id="1353952"/>
    <lineage>
        <taxon>Eukaryota</taxon>
        <taxon>Fungi</taxon>
        <taxon>Dikarya</taxon>
        <taxon>Basidiomycota</taxon>
        <taxon>Agaricomycotina</taxon>
        <taxon>Dacrymycetes</taxon>
        <taxon>Dacrymycetales</taxon>
        <taxon>Dacrymycetaceae</taxon>
        <taxon>Calocera</taxon>
    </lineage>
</organism>
<dbReference type="InParanoid" id="A0A165J336"/>
<gene>
    <name evidence="1" type="ORF">CALCODRAFT_26084</name>
</gene>
<protein>
    <submittedName>
        <fullName evidence="1">Uncharacterized protein</fullName>
    </submittedName>
</protein>
<name>A0A165J336_9BASI</name>
<reference evidence="1 2" key="1">
    <citation type="journal article" date="2016" name="Mol. Biol. Evol.">
        <title>Comparative Genomics of Early-Diverging Mushroom-Forming Fungi Provides Insights into the Origins of Lignocellulose Decay Capabilities.</title>
        <authorList>
            <person name="Nagy L.G."/>
            <person name="Riley R."/>
            <person name="Tritt A."/>
            <person name="Adam C."/>
            <person name="Daum C."/>
            <person name="Floudas D."/>
            <person name="Sun H."/>
            <person name="Yadav J.S."/>
            <person name="Pangilinan J."/>
            <person name="Larsson K.H."/>
            <person name="Matsuura K."/>
            <person name="Barry K."/>
            <person name="Labutti K."/>
            <person name="Kuo R."/>
            <person name="Ohm R.A."/>
            <person name="Bhattacharya S.S."/>
            <person name="Shirouzu T."/>
            <person name="Yoshinaga Y."/>
            <person name="Martin F.M."/>
            <person name="Grigoriev I.V."/>
            <person name="Hibbett D.S."/>
        </authorList>
    </citation>
    <scope>NUCLEOTIDE SEQUENCE [LARGE SCALE GENOMIC DNA]</scope>
    <source>
        <strain evidence="1 2">HHB12733</strain>
    </source>
</reference>
<dbReference type="Proteomes" id="UP000076842">
    <property type="component" value="Unassembled WGS sequence"/>
</dbReference>
<keyword evidence="2" id="KW-1185">Reference proteome</keyword>
<evidence type="ECO:0000313" key="2">
    <source>
        <dbReference type="Proteomes" id="UP000076842"/>
    </source>
</evidence>
<dbReference type="EMBL" id="KV423924">
    <property type="protein sequence ID" value="KZT61308.1"/>
    <property type="molecule type" value="Genomic_DNA"/>
</dbReference>
<evidence type="ECO:0000313" key="1">
    <source>
        <dbReference type="EMBL" id="KZT61308.1"/>
    </source>
</evidence>
<sequence>MKARLFALMFPRTTAFPFSRPLPLSPKLPVGSTLPDSTLPLPVRRRGGLFALRPRPRPPPLSTFCPPLGAEVIGFYAPLACPLAWRSLCTATPTNPPLHLLPAAWRGGVWPTSPSLPVGTVVWPDRPAPCAARGGAPRHGYSR</sequence>
<proteinExistence type="predicted"/>